<gene>
    <name evidence="2" type="ORF">WISP_147168</name>
</gene>
<evidence type="ECO:0000313" key="2">
    <source>
        <dbReference type="EMBL" id="KAJ7404154.1"/>
    </source>
</evidence>
<dbReference type="Proteomes" id="UP001145742">
    <property type="component" value="Unassembled WGS sequence"/>
</dbReference>
<proteinExistence type="predicted"/>
<keyword evidence="3" id="KW-1185">Reference proteome</keyword>
<sequence>MSWGASGKGLPPSRRRGLSHSDLHWGSLTLDYCLQFWVPQYEKDIKLLESVQRRATRTVKGLEGKLCEEQLRALSLISLEKRRLRGHLIVVFNTLTRGSREAGKGSSLEQASQGSGHGTNPDRDQEVFGQHSQSYGVILGVSCVGPGFGLDDPDGSLTIQHIL</sequence>
<reference evidence="2" key="1">
    <citation type="submission" date="2019-10" db="EMBL/GenBank/DDBJ databases">
        <authorList>
            <person name="Soares A.E.R."/>
            <person name="Aleixo A."/>
            <person name="Schneider P."/>
            <person name="Miyaki C.Y."/>
            <person name="Schneider M.P."/>
            <person name="Mello C."/>
            <person name="Vasconcelos A.T.R."/>
        </authorList>
    </citation>
    <scope>NUCLEOTIDE SEQUENCE</scope>
    <source>
        <tissue evidence="2">Muscle</tissue>
    </source>
</reference>
<name>A0ABQ9CKI9_9PASS</name>
<comment type="caution">
    <text evidence="2">The sequence shown here is derived from an EMBL/GenBank/DDBJ whole genome shotgun (WGS) entry which is preliminary data.</text>
</comment>
<dbReference type="EMBL" id="WHWB01034787">
    <property type="protein sequence ID" value="KAJ7404154.1"/>
    <property type="molecule type" value="Genomic_DNA"/>
</dbReference>
<organism evidence="2 3">
    <name type="scientific">Willisornis vidua</name>
    <name type="common">Xingu scale-backed antbird</name>
    <dbReference type="NCBI Taxonomy" id="1566151"/>
    <lineage>
        <taxon>Eukaryota</taxon>
        <taxon>Metazoa</taxon>
        <taxon>Chordata</taxon>
        <taxon>Craniata</taxon>
        <taxon>Vertebrata</taxon>
        <taxon>Euteleostomi</taxon>
        <taxon>Archelosauria</taxon>
        <taxon>Archosauria</taxon>
        <taxon>Dinosauria</taxon>
        <taxon>Saurischia</taxon>
        <taxon>Theropoda</taxon>
        <taxon>Coelurosauria</taxon>
        <taxon>Aves</taxon>
        <taxon>Neognathae</taxon>
        <taxon>Neoaves</taxon>
        <taxon>Telluraves</taxon>
        <taxon>Australaves</taxon>
        <taxon>Passeriformes</taxon>
        <taxon>Thamnophilidae</taxon>
        <taxon>Willisornis</taxon>
    </lineage>
</organism>
<protein>
    <submittedName>
        <fullName evidence="2">Uncharacterized protein</fullName>
    </submittedName>
</protein>
<evidence type="ECO:0000256" key="1">
    <source>
        <dbReference type="SAM" id="MobiDB-lite"/>
    </source>
</evidence>
<evidence type="ECO:0000313" key="3">
    <source>
        <dbReference type="Proteomes" id="UP001145742"/>
    </source>
</evidence>
<feature type="region of interest" description="Disordered" evidence="1">
    <location>
        <begin position="100"/>
        <end position="127"/>
    </location>
</feature>
<accession>A0ABQ9CKI9</accession>